<name>A0ABV2HB95_9HYPH</name>
<evidence type="ECO:0000256" key="2">
    <source>
        <dbReference type="ARBA" id="ARBA00023125"/>
    </source>
</evidence>
<gene>
    <name evidence="5" type="ORF">ABID21_003895</name>
</gene>
<keyword evidence="6" id="KW-1185">Reference proteome</keyword>
<dbReference type="InterPro" id="IPR036388">
    <property type="entry name" value="WH-like_DNA-bd_sf"/>
</dbReference>
<protein>
    <submittedName>
        <fullName evidence="5">CRP-like cAMP-binding protein</fullName>
    </submittedName>
</protein>
<evidence type="ECO:0000256" key="3">
    <source>
        <dbReference type="ARBA" id="ARBA00023163"/>
    </source>
</evidence>
<dbReference type="Proteomes" id="UP001549031">
    <property type="component" value="Unassembled WGS sequence"/>
</dbReference>
<dbReference type="InterPro" id="IPR018490">
    <property type="entry name" value="cNMP-bd_dom_sf"/>
</dbReference>
<evidence type="ECO:0000313" key="5">
    <source>
        <dbReference type="EMBL" id="MET3587764.1"/>
    </source>
</evidence>
<dbReference type="PROSITE" id="PS51063">
    <property type="entry name" value="HTH_CRP_2"/>
    <property type="match status" value="1"/>
</dbReference>
<dbReference type="InterPro" id="IPR050397">
    <property type="entry name" value="Env_Response_Regulators"/>
</dbReference>
<dbReference type="Gene3D" id="2.60.120.10">
    <property type="entry name" value="Jelly Rolls"/>
    <property type="match status" value="1"/>
</dbReference>
<dbReference type="Pfam" id="PF13545">
    <property type="entry name" value="HTH_Crp_2"/>
    <property type="match status" value="1"/>
</dbReference>
<sequence>MTMKTSNVLLQRLAAEEMETLSAHLERIELKRGDVLFESYLPVPYVYFLEAGLSSEIATTSGKRLEVGCVGREGFSGASVALGVDVTPHGAFMQIDGQALRIPSSELQAAMDACFPLRRTLLFYIHVFMLQIAATAIADAKHTVEQRLARWILMAQDRAGDELPLTHEFFSLMLGVRRPSVTDALHVLEGMHCIKAERSLVIVRDRASLRQIAGDAYGVPEAEYRRLILGDGAPSSAD</sequence>
<organism evidence="5 6">
    <name type="scientific">Pseudorhizobium tarimense</name>
    <dbReference type="NCBI Taxonomy" id="1079109"/>
    <lineage>
        <taxon>Bacteria</taxon>
        <taxon>Pseudomonadati</taxon>
        <taxon>Pseudomonadota</taxon>
        <taxon>Alphaproteobacteria</taxon>
        <taxon>Hyphomicrobiales</taxon>
        <taxon>Rhizobiaceae</taxon>
        <taxon>Rhizobium/Agrobacterium group</taxon>
        <taxon>Pseudorhizobium</taxon>
    </lineage>
</organism>
<dbReference type="Gene3D" id="1.10.10.10">
    <property type="entry name" value="Winged helix-like DNA-binding domain superfamily/Winged helix DNA-binding domain"/>
    <property type="match status" value="1"/>
</dbReference>
<evidence type="ECO:0000313" key="6">
    <source>
        <dbReference type="Proteomes" id="UP001549031"/>
    </source>
</evidence>
<accession>A0ABV2HB95</accession>
<dbReference type="InterPro" id="IPR014710">
    <property type="entry name" value="RmlC-like_jellyroll"/>
</dbReference>
<dbReference type="SUPFAM" id="SSF46785">
    <property type="entry name" value="Winged helix' DNA-binding domain"/>
    <property type="match status" value="1"/>
</dbReference>
<reference evidence="5 6" key="1">
    <citation type="submission" date="2024-06" db="EMBL/GenBank/DDBJ databases">
        <title>Genomic Encyclopedia of Type Strains, Phase IV (KMG-IV): sequencing the most valuable type-strain genomes for metagenomic binning, comparative biology and taxonomic classification.</title>
        <authorList>
            <person name="Goeker M."/>
        </authorList>
    </citation>
    <scope>NUCLEOTIDE SEQUENCE [LARGE SCALE GENOMIC DNA]</scope>
    <source>
        <strain evidence="5 6">DSM 105042</strain>
    </source>
</reference>
<evidence type="ECO:0000256" key="1">
    <source>
        <dbReference type="ARBA" id="ARBA00023015"/>
    </source>
</evidence>
<feature type="domain" description="HTH crp-type" evidence="4">
    <location>
        <begin position="142"/>
        <end position="207"/>
    </location>
</feature>
<proteinExistence type="predicted"/>
<evidence type="ECO:0000259" key="4">
    <source>
        <dbReference type="PROSITE" id="PS51063"/>
    </source>
</evidence>
<keyword evidence="2" id="KW-0238">DNA-binding</keyword>
<comment type="caution">
    <text evidence="5">The sequence shown here is derived from an EMBL/GenBank/DDBJ whole genome shotgun (WGS) entry which is preliminary data.</text>
</comment>
<keyword evidence="3" id="KW-0804">Transcription</keyword>
<keyword evidence="1" id="KW-0805">Transcription regulation</keyword>
<dbReference type="RefSeq" id="WP_247245390.1">
    <property type="nucleotide sequence ID" value="NZ_JALJRA010000015.1"/>
</dbReference>
<dbReference type="EMBL" id="JBEPLJ010000016">
    <property type="protein sequence ID" value="MET3587764.1"/>
    <property type="molecule type" value="Genomic_DNA"/>
</dbReference>
<dbReference type="InterPro" id="IPR036390">
    <property type="entry name" value="WH_DNA-bd_sf"/>
</dbReference>
<dbReference type="PANTHER" id="PTHR24567:SF74">
    <property type="entry name" value="HTH-TYPE TRANSCRIPTIONAL REGULATOR ARCR"/>
    <property type="match status" value="1"/>
</dbReference>
<dbReference type="SUPFAM" id="SSF51206">
    <property type="entry name" value="cAMP-binding domain-like"/>
    <property type="match status" value="1"/>
</dbReference>
<dbReference type="InterPro" id="IPR012318">
    <property type="entry name" value="HTH_CRP"/>
</dbReference>
<dbReference type="PANTHER" id="PTHR24567">
    <property type="entry name" value="CRP FAMILY TRANSCRIPTIONAL REGULATORY PROTEIN"/>
    <property type="match status" value="1"/>
</dbReference>